<reference evidence="2 3" key="1">
    <citation type="submission" date="2019-08" db="EMBL/GenBank/DDBJ databases">
        <title>100 year-old enigma solved: identification of Planctomyces bekefii, the type genus and species of the phylum Planctomycetes.</title>
        <authorList>
            <person name="Svetlana D.N."/>
            <person name="Overmann J."/>
        </authorList>
    </citation>
    <scope>NUCLEOTIDE SEQUENCE [LARGE SCALE GENOMIC DNA]</scope>
    <source>
        <strain evidence="2">Phe10_nw2017</strain>
    </source>
</reference>
<keyword evidence="3" id="KW-1185">Reference proteome</keyword>
<protein>
    <recommendedName>
        <fullName evidence="4">Collagen-like protein</fullName>
    </recommendedName>
</protein>
<comment type="caution">
    <text evidence="2">The sequence shown here is derived from an EMBL/GenBank/DDBJ whole genome shotgun (WGS) entry which is preliminary data.</text>
</comment>
<dbReference type="Proteomes" id="UP000321083">
    <property type="component" value="Unassembled WGS sequence"/>
</dbReference>
<feature type="compositionally biased region" description="Low complexity" evidence="1">
    <location>
        <begin position="85"/>
        <end position="104"/>
    </location>
</feature>
<dbReference type="AlphaFoldDB" id="A0A5C6M5F6"/>
<evidence type="ECO:0008006" key="4">
    <source>
        <dbReference type="Google" id="ProtNLM"/>
    </source>
</evidence>
<feature type="non-terminal residue" evidence="2">
    <location>
        <position position="131"/>
    </location>
</feature>
<dbReference type="EMBL" id="SRHE01000769">
    <property type="protein sequence ID" value="TWW08241.1"/>
    <property type="molecule type" value="Genomic_DNA"/>
</dbReference>
<evidence type="ECO:0000313" key="2">
    <source>
        <dbReference type="EMBL" id="TWW08241.1"/>
    </source>
</evidence>
<accession>A0A5C6M5F6</accession>
<feature type="compositionally biased region" description="Polar residues" evidence="1">
    <location>
        <begin position="106"/>
        <end position="131"/>
    </location>
</feature>
<proteinExistence type="predicted"/>
<feature type="compositionally biased region" description="Gly residues" evidence="1">
    <location>
        <begin position="74"/>
        <end position="84"/>
    </location>
</feature>
<evidence type="ECO:0000313" key="3">
    <source>
        <dbReference type="Proteomes" id="UP000321083"/>
    </source>
</evidence>
<organism evidence="2 3">
    <name type="scientific">Planctomyces bekefii</name>
    <dbReference type="NCBI Taxonomy" id="1653850"/>
    <lineage>
        <taxon>Bacteria</taxon>
        <taxon>Pseudomonadati</taxon>
        <taxon>Planctomycetota</taxon>
        <taxon>Planctomycetia</taxon>
        <taxon>Planctomycetales</taxon>
        <taxon>Planctomycetaceae</taxon>
        <taxon>Planctomyces</taxon>
    </lineage>
</organism>
<evidence type="ECO:0000256" key="1">
    <source>
        <dbReference type="SAM" id="MobiDB-lite"/>
    </source>
</evidence>
<feature type="region of interest" description="Disordered" evidence="1">
    <location>
        <begin position="74"/>
        <end position="131"/>
    </location>
</feature>
<sequence>MPLDFPTSPTLNEIYTFGGRSWQWNGTAWDVYNAASGLTQYVSQLNGLCGSINIAAGTSISVTPTGNTLTIAYTGGGGGGGNTGATGATGATGPQGNTGATGATGSQGIQGNTGATGATGSQGIQGNTGAT</sequence>
<name>A0A5C6M5F6_9PLAN</name>
<gene>
    <name evidence="2" type="ORF">E3A20_26310</name>
</gene>
<reference evidence="2 3" key="2">
    <citation type="submission" date="2019-08" db="EMBL/GenBank/DDBJ databases">
        <authorList>
            <person name="Henke P."/>
        </authorList>
    </citation>
    <scope>NUCLEOTIDE SEQUENCE [LARGE SCALE GENOMIC DNA]</scope>
    <source>
        <strain evidence="2">Phe10_nw2017</strain>
    </source>
</reference>